<evidence type="ECO:0000256" key="10">
    <source>
        <dbReference type="ARBA" id="ARBA00023157"/>
    </source>
</evidence>
<evidence type="ECO:0000256" key="15">
    <source>
        <dbReference type="PIRSR" id="PIRSR600823-4"/>
    </source>
</evidence>
<sequence>MAELTWEPPPPPPFPQYCNEQSCTPSQHSIIQRSPHSNNKTLPLFTDWASCSTCHRLSISWQDITNHQPLHFTLSLTTKHLTVMLHYPPSIMSIITRFILFVVIALAMRTHTQDVQACTVGFYKKTCPKAEAIVRTVVSKAISRDRGLGAGLLRLHFHDCFVQGCDGSVLLDSTPSTKAEKDSAPNLSLRGFEVIDEAKLQLEASCPNVVSCADIVAFAARDSVHLLGGPFWQVPAGRRDGMVSDASLALSNLPAPFFNVKQLTHSFGLKGLTQDDMVTLSGAHTVGVAHCSSFQRRLYNFSSTSALDPTLDEELVEQLKQVCPPPRLDSRIGADPSVNLDLRTPSMFDNAYYYNIELGQGLLQSDEALYSDPVTSKTIKSHAYSQQSWSNKFKLAMIKMSLIEVKTEDAGEIRANCHVINSNY</sequence>
<dbReference type="EC" id="1.11.1.7" evidence="3"/>
<feature type="disulfide bond" evidence="16">
    <location>
        <begin position="127"/>
        <end position="206"/>
    </location>
</feature>
<feature type="binding site" evidence="14">
    <location>
        <position position="180"/>
    </location>
    <ligand>
        <name>Ca(2+)</name>
        <dbReference type="ChEBI" id="CHEBI:29108"/>
        <label>1</label>
    </ligand>
</feature>
<keyword evidence="5" id="KW-0349">Heme</keyword>
<comment type="cofactor">
    <cofactor evidence="14">
        <name>heme b</name>
        <dbReference type="ChEBI" id="CHEBI:60344"/>
    </cofactor>
    <text evidence="14">Binds 1 heme b (iron(II)-protoporphyrin IX) group per subunit.</text>
</comment>
<feature type="binding site" evidence="13">
    <location>
        <position position="254"/>
    </location>
    <ligand>
        <name>substrate</name>
    </ligand>
</feature>
<dbReference type="GO" id="GO:0020037">
    <property type="term" value="F:heme binding"/>
    <property type="evidence" value="ECO:0007669"/>
    <property type="project" value="InterPro"/>
</dbReference>
<dbReference type="OrthoDB" id="2113341at2759"/>
<dbReference type="GO" id="GO:0046872">
    <property type="term" value="F:metal ion binding"/>
    <property type="evidence" value="ECO:0007669"/>
    <property type="project" value="UniProtKB-KW"/>
</dbReference>
<keyword evidence="9 14" id="KW-0408">Iron</keyword>
<gene>
    <name evidence="18" type="ORF">GOP47_0016922</name>
</gene>
<evidence type="ECO:0000256" key="13">
    <source>
        <dbReference type="PIRSR" id="PIRSR600823-2"/>
    </source>
</evidence>
<reference evidence="18" key="1">
    <citation type="submission" date="2021-01" db="EMBL/GenBank/DDBJ databases">
        <title>Adiantum capillus-veneris genome.</title>
        <authorList>
            <person name="Fang Y."/>
            <person name="Liao Q."/>
        </authorList>
    </citation>
    <scope>NUCLEOTIDE SEQUENCE</scope>
    <source>
        <strain evidence="18">H3</strain>
        <tissue evidence="18">Leaf</tissue>
    </source>
</reference>
<proteinExistence type="inferred from homology"/>
<dbReference type="InterPro" id="IPR019793">
    <property type="entry name" value="Peroxidases_heam-ligand_BS"/>
</dbReference>
<dbReference type="GO" id="GO:0006979">
    <property type="term" value="P:response to oxidative stress"/>
    <property type="evidence" value="ECO:0007669"/>
    <property type="project" value="InterPro"/>
</dbReference>
<dbReference type="PROSITE" id="PS00436">
    <property type="entry name" value="PEROXIDASE_2"/>
    <property type="match status" value="1"/>
</dbReference>
<organism evidence="18 19">
    <name type="scientific">Adiantum capillus-veneris</name>
    <name type="common">Maidenhair fern</name>
    <dbReference type="NCBI Taxonomy" id="13818"/>
    <lineage>
        <taxon>Eukaryota</taxon>
        <taxon>Viridiplantae</taxon>
        <taxon>Streptophyta</taxon>
        <taxon>Embryophyta</taxon>
        <taxon>Tracheophyta</taxon>
        <taxon>Polypodiopsida</taxon>
        <taxon>Polypodiidae</taxon>
        <taxon>Polypodiales</taxon>
        <taxon>Pteridineae</taxon>
        <taxon>Pteridaceae</taxon>
        <taxon>Vittarioideae</taxon>
        <taxon>Adiantum</taxon>
    </lineage>
</organism>
<keyword evidence="7 14" id="KW-0106">Calcium</keyword>
<dbReference type="FunFam" id="1.10.420.10:FF:000006">
    <property type="entry name" value="Peroxidase"/>
    <property type="match status" value="1"/>
</dbReference>
<feature type="binding site" evidence="14">
    <location>
        <position position="344"/>
    </location>
    <ligand>
        <name>Ca(2+)</name>
        <dbReference type="ChEBI" id="CHEBI:29108"/>
        <label>2</label>
    </ligand>
</feature>
<evidence type="ECO:0000259" key="17">
    <source>
        <dbReference type="PROSITE" id="PS50873"/>
    </source>
</evidence>
<keyword evidence="11" id="KW-0325">Glycoprotein</keyword>
<dbReference type="EMBL" id="JABFUD020000016">
    <property type="protein sequence ID" value="KAI5068577.1"/>
    <property type="molecule type" value="Genomic_DNA"/>
</dbReference>
<feature type="binding site" evidence="14">
    <location>
        <position position="162"/>
    </location>
    <ligand>
        <name>Ca(2+)</name>
        <dbReference type="ChEBI" id="CHEBI:29108"/>
        <label>1</label>
    </ligand>
</feature>
<dbReference type="PROSITE" id="PS50873">
    <property type="entry name" value="PEROXIDASE_4"/>
    <property type="match status" value="1"/>
</dbReference>
<comment type="cofactor">
    <cofactor evidence="14">
        <name>Ca(2+)</name>
        <dbReference type="ChEBI" id="CHEBI:29108"/>
    </cofactor>
    <text evidence="14">Binds 2 calcium ions per subunit.</text>
</comment>
<keyword evidence="19" id="KW-1185">Reference proteome</keyword>
<evidence type="ECO:0000313" key="18">
    <source>
        <dbReference type="EMBL" id="KAI5068577.1"/>
    </source>
</evidence>
<keyword evidence="6 14" id="KW-0479">Metal-binding</keyword>
<feature type="disulfide bond" evidence="16">
    <location>
        <begin position="291"/>
        <end position="323"/>
    </location>
</feature>
<evidence type="ECO:0000313" key="19">
    <source>
        <dbReference type="Proteomes" id="UP000886520"/>
    </source>
</evidence>
<feature type="binding site" evidence="14">
    <location>
        <position position="349"/>
    </location>
    <ligand>
        <name>Ca(2+)</name>
        <dbReference type="ChEBI" id="CHEBI:29108"/>
        <label>2</label>
    </ligand>
</feature>
<accession>A0A9D4UJA3</accession>
<feature type="binding site" description="axial binding residue" evidence="14">
    <location>
        <position position="284"/>
    </location>
    <ligand>
        <name>heme b</name>
        <dbReference type="ChEBI" id="CHEBI:60344"/>
    </ligand>
    <ligandPart>
        <name>Fe</name>
        <dbReference type="ChEBI" id="CHEBI:18248"/>
    </ligandPart>
</feature>
<dbReference type="PANTHER" id="PTHR31517:SF84">
    <property type="entry name" value="PEROXIDASE"/>
    <property type="match status" value="1"/>
</dbReference>
<dbReference type="InterPro" id="IPR010255">
    <property type="entry name" value="Haem_peroxidase_sf"/>
</dbReference>
<evidence type="ECO:0000256" key="9">
    <source>
        <dbReference type="ARBA" id="ARBA00023004"/>
    </source>
</evidence>
<dbReference type="FunFam" id="1.10.520.10:FF:000001">
    <property type="entry name" value="Peroxidase"/>
    <property type="match status" value="1"/>
</dbReference>
<name>A0A9D4UJA3_ADICA</name>
<feature type="active site" description="Proton acceptor" evidence="12">
    <location>
        <position position="158"/>
    </location>
</feature>
<feature type="binding site" evidence="14">
    <location>
        <position position="159"/>
    </location>
    <ligand>
        <name>Ca(2+)</name>
        <dbReference type="ChEBI" id="CHEBI:29108"/>
        <label>1</label>
    </ligand>
</feature>
<feature type="domain" description="Plant heme peroxidase family profile" evidence="17">
    <location>
        <begin position="117"/>
        <end position="421"/>
    </location>
</feature>
<keyword evidence="4" id="KW-0575">Peroxidase</keyword>
<feature type="binding site" evidence="14">
    <location>
        <position position="168"/>
    </location>
    <ligand>
        <name>Ca(2+)</name>
        <dbReference type="ChEBI" id="CHEBI:29108"/>
        <label>1</label>
    </ligand>
</feature>
<dbReference type="Proteomes" id="UP000886520">
    <property type="component" value="Chromosome 16"/>
</dbReference>
<dbReference type="InterPro" id="IPR019794">
    <property type="entry name" value="Peroxidases_AS"/>
</dbReference>
<feature type="binding site" evidence="14">
    <location>
        <position position="164"/>
    </location>
    <ligand>
        <name>Ca(2+)</name>
        <dbReference type="ChEBI" id="CHEBI:29108"/>
        <label>1</label>
    </ligand>
</feature>
<dbReference type="SUPFAM" id="SSF48113">
    <property type="entry name" value="Heme-dependent peroxidases"/>
    <property type="match status" value="1"/>
</dbReference>
<dbReference type="PROSITE" id="PS00435">
    <property type="entry name" value="PEROXIDASE_1"/>
    <property type="match status" value="1"/>
</dbReference>
<feature type="site" description="Transition state stabilizer" evidence="15">
    <location>
        <position position="154"/>
    </location>
</feature>
<evidence type="ECO:0000256" key="16">
    <source>
        <dbReference type="PIRSR" id="PIRSR600823-5"/>
    </source>
</evidence>
<comment type="similarity">
    <text evidence="2">Belongs to the peroxidase family. Ascorbate peroxidase subfamily.</text>
</comment>
<feature type="binding site" evidence="14">
    <location>
        <position position="341"/>
    </location>
    <ligand>
        <name>Ca(2+)</name>
        <dbReference type="ChEBI" id="CHEBI:29108"/>
        <label>2</label>
    </ligand>
</feature>
<dbReference type="CDD" id="cd00693">
    <property type="entry name" value="secretory_peroxidase"/>
    <property type="match status" value="1"/>
</dbReference>
<dbReference type="PRINTS" id="PR00458">
    <property type="entry name" value="PEROXIDASE"/>
</dbReference>
<feature type="disulfide bond" evidence="16">
    <location>
        <begin position="160"/>
        <end position="165"/>
    </location>
</feature>
<evidence type="ECO:0000256" key="4">
    <source>
        <dbReference type="ARBA" id="ARBA00022559"/>
    </source>
</evidence>
<feature type="disulfide bond" evidence="16">
    <location>
        <begin position="212"/>
        <end position="417"/>
    </location>
</feature>
<keyword evidence="10 16" id="KW-1015">Disulfide bond</keyword>
<dbReference type="InterPro" id="IPR000823">
    <property type="entry name" value="Peroxidase_pln"/>
</dbReference>
<dbReference type="AlphaFoldDB" id="A0A9D4UJA3"/>
<dbReference type="InterPro" id="IPR002016">
    <property type="entry name" value="Haem_peroxidase"/>
</dbReference>
<evidence type="ECO:0000256" key="14">
    <source>
        <dbReference type="PIRSR" id="PIRSR600823-3"/>
    </source>
</evidence>
<feature type="binding site" evidence="14">
    <location>
        <position position="285"/>
    </location>
    <ligand>
        <name>Ca(2+)</name>
        <dbReference type="ChEBI" id="CHEBI:29108"/>
        <label>2</label>
    </ligand>
</feature>
<evidence type="ECO:0000256" key="6">
    <source>
        <dbReference type="ARBA" id="ARBA00022723"/>
    </source>
</evidence>
<comment type="caution">
    <text evidence="18">The sequence shown here is derived from an EMBL/GenBank/DDBJ whole genome shotgun (WGS) entry which is preliminary data.</text>
</comment>
<dbReference type="InterPro" id="IPR033905">
    <property type="entry name" value="Secretory_peroxidase"/>
</dbReference>
<keyword evidence="8" id="KW-0560">Oxidoreductase</keyword>
<dbReference type="Gene3D" id="1.10.420.10">
    <property type="entry name" value="Peroxidase, domain 2"/>
    <property type="match status" value="1"/>
</dbReference>
<dbReference type="PANTHER" id="PTHR31517">
    <property type="match status" value="1"/>
</dbReference>
<evidence type="ECO:0000256" key="7">
    <source>
        <dbReference type="ARBA" id="ARBA00022837"/>
    </source>
</evidence>
<evidence type="ECO:0000256" key="5">
    <source>
        <dbReference type="ARBA" id="ARBA00022617"/>
    </source>
</evidence>
<dbReference type="Gene3D" id="1.10.520.10">
    <property type="match status" value="1"/>
</dbReference>
<evidence type="ECO:0000256" key="3">
    <source>
        <dbReference type="ARBA" id="ARBA00012313"/>
    </source>
</evidence>
<evidence type="ECO:0000256" key="12">
    <source>
        <dbReference type="PIRSR" id="PIRSR600823-1"/>
    </source>
</evidence>
<dbReference type="GO" id="GO:0140825">
    <property type="term" value="F:lactoperoxidase activity"/>
    <property type="evidence" value="ECO:0007669"/>
    <property type="project" value="UniProtKB-EC"/>
</dbReference>
<feature type="binding site" evidence="14">
    <location>
        <position position="166"/>
    </location>
    <ligand>
        <name>Ca(2+)</name>
        <dbReference type="ChEBI" id="CHEBI:29108"/>
        <label>1</label>
    </ligand>
</feature>
<evidence type="ECO:0000256" key="11">
    <source>
        <dbReference type="ARBA" id="ARBA00023180"/>
    </source>
</evidence>
<dbReference type="PRINTS" id="PR00461">
    <property type="entry name" value="PLPEROXIDASE"/>
</dbReference>
<evidence type="ECO:0000256" key="8">
    <source>
        <dbReference type="ARBA" id="ARBA00023002"/>
    </source>
</evidence>
<dbReference type="Pfam" id="PF00141">
    <property type="entry name" value="peroxidase"/>
    <property type="match status" value="1"/>
</dbReference>
<evidence type="ECO:0000256" key="2">
    <source>
        <dbReference type="ARBA" id="ARBA00006873"/>
    </source>
</evidence>
<comment type="catalytic activity">
    <reaction evidence="1">
        <text>2 a phenolic donor + H2O2 = 2 a phenolic radical donor + 2 H2O</text>
        <dbReference type="Rhea" id="RHEA:56136"/>
        <dbReference type="ChEBI" id="CHEBI:15377"/>
        <dbReference type="ChEBI" id="CHEBI:16240"/>
        <dbReference type="ChEBI" id="CHEBI:139520"/>
        <dbReference type="ChEBI" id="CHEBI:139521"/>
        <dbReference type="EC" id="1.11.1.7"/>
    </reaction>
</comment>
<evidence type="ECO:0000256" key="1">
    <source>
        <dbReference type="ARBA" id="ARBA00000189"/>
    </source>
</evidence>
<dbReference type="GO" id="GO:0042744">
    <property type="term" value="P:hydrogen peroxide catabolic process"/>
    <property type="evidence" value="ECO:0007669"/>
    <property type="project" value="InterPro"/>
</dbReference>
<protein>
    <recommendedName>
        <fullName evidence="3">peroxidase</fullName>
        <ecNumber evidence="3">1.11.1.7</ecNumber>
    </recommendedName>
</protein>